<feature type="compositionally biased region" description="Acidic residues" evidence="1">
    <location>
        <begin position="189"/>
        <end position="202"/>
    </location>
</feature>
<keyword evidence="3" id="KW-1185">Reference proteome</keyword>
<evidence type="ECO:0000256" key="1">
    <source>
        <dbReference type="SAM" id="MobiDB-lite"/>
    </source>
</evidence>
<reference evidence="2 3" key="1">
    <citation type="submission" date="2024-05" db="EMBL/GenBank/DDBJ databases">
        <title>A draft genome resource for the thread blight pathogen Marasmius tenuissimus strain MS-2.</title>
        <authorList>
            <person name="Yulfo-Soto G.E."/>
            <person name="Baruah I.K."/>
            <person name="Amoako-Attah I."/>
            <person name="Bukari Y."/>
            <person name="Meinhardt L.W."/>
            <person name="Bailey B.A."/>
            <person name="Cohen S.P."/>
        </authorList>
    </citation>
    <scope>NUCLEOTIDE SEQUENCE [LARGE SCALE GENOMIC DNA]</scope>
    <source>
        <strain evidence="2 3">MS-2</strain>
    </source>
</reference>
<feature type="compositionally biased region" description="Acidic residues" evidence="1">
    <location>
        <begin position="159"/>
        <end position="177"/>
    </location>
</feature>
<feature type="region of interest" description="Disordered" evidence="1">
    <location>
        <begin position="397"/>
        <end position="466"/>
    </location>
</feature>
<organism evidence="2 3">
    <name type="scientific">Marasmius tenuissimus</name>
    <dbReference type="NCBI Taxonomy" id="585030"/>
    <lineage>
        <taxon>Eukaryota</taxon>
        <taxon>Fungi</taxon>
        <taxon>Dikarya</taxon>
        <taxon>Basidiomycota</taxon>
        <taxon>Agaricomycotina</taxon>
        <taxon>Agaricomycetes</taxon>
        <taxon>Agaricomycetidae</taxon>
        <taxon>Agaricales</taxon>
        <taxon>Marasmiineae</taxon>
        <taxon>Marasmiaceae</taxon>
        <taxon>Marasmius</taxon>
    </lineage>
</organism>
<gene>
    <name evidence="2" type="ORF">AAF712_014277</name>
</gene>
<feature type="compositionally biased region" description="Basic and acidic residues" evidence="1">
    <location>
        <begin position="297"/>
        <end position="309"/>
    </location>
</feature>
<feature type="region of interest" description="Disordered" evidence="1">
    <location>
        <begin position="1"/>
        <end position="127"/>
    </location>
</feature>
<sequence length="493" mass="54042">MARTKNNSTAQTASQPEKTAKKQKPIKEKSKGKESVATDSVKRRPGRPRKNPNPPPDTSSDTIRKKTTASHSSSSQLKPTIRIPGKKKQGPPDHADQDEPRASQPHDGSSDAITPPPEIPQEMLEAHAAETLMSLGLNSADSVWEVRQEARARFGDQHESEDDSEEIELMEDDEESDGSDRPVGKDRENEDEDDESEEEDQDPPVNIKFLIPVGEGVNDSIVLPSDTTYKKFTNKVSNVLNISAKREIAAMNKGKGNTKEFSVQLKDMSAGTGGGGSSKKGITKEEKAKSRGVKQRKHEEHGSDNDEPHAQTMSMSQITSKLMLLNTCKKHGGYCVQTTEDHIPVALSDISTWMTYIVCHFDSSFLPPLIMTINSQKNRYPSYTIPPPNIRLMDAKPKPRGELTVPVTSPPAAPPSASHTQTPPLAPPQNQGIVPESTSVPVHGFGPWQGYLQPPPPPTFPPPSSSYSNPYGPGSYYYPPPPAYHSYYTRLLS</sequence>
<proteinExistence type="predicted"/>
<feature type="compositionally biased region" description="Pro residues" evidence="1">
    <location>
        <begin position="453"/>
        <end position="464"/>
    </location>
</feature>
<feature type="compositionally biased region" description="Polar residues" evidence="1">
    <location>
        <begin position="428"/>
        <end position="440"/>
    </location>
</feature>
<dbReference type="EMBL" id="JBBXMP010000256">
    <property type="protein sequence ID" value="KAL0059008.1"/>
    <property type="molecule type" value="Genomic_DNA"/>
</dbReference>
<comment type="caution">
    <text evidence="2">The sequence shown here is derived from an EMBL/GenBank/DDBJ whole genome shotgun (WGS) entry which is preliminary data.</text>
</comment>
<evidence type="ECO:0000313" key="2">
    <source>
        <dbReference type="EMBL" id="KAL0059008.1"/>
    </source>
</evidence>
<feature type="compositionally biased region" description="Basic and acidic residues" evidence="1">
    <location>
        <begin position="178"/>
        <end position="188"/>
    </location>
</feature>
<name>A0ABR2ZCI5_9AGAR</name>
<protein>
    <submittedName>
        <fullName evidence="2">Uncharacterized protein</fullName>
    </submittedName>
</protein>
<accession>A0ABR2ZCI5</accession>
<feature type="compositionally biased region" description="Basic and acidic residues" evidence="1">
    <location>
        <begin position="25"/>
        <end position="42"/>
    </location>
</feature>
<feature type="region of interest" description="Disordered" evidence="1">
    <location>
        <begin position="266"/>
        <end position="311"/>
    </location>
</feature>
<dbReference type="Proteomes" id="UP001437256">
    <property type="component" value="Unassembled WGS sequence"/>
</dbReference>
<evidence type="ECO:0000313" key="3">
    <source>
        <dbReference type="Proteomes" id="UP001437256"/>
    </source>
</evidence>
<feature type="compositionally biased region" description="Basic and acidic residues" evidence="1">
    <location>
        <begin position="90"/>
        <end position="101"/>
    </location>
</feature>
<feature type="compositionally biased region" description="Polar residues" evidence="1">
    <location>
        <begin position="69"/>
        <end position="78"/>
    </location>
</feature>
<feature type="region of interest" description="Disordered" evidence="1">
    <location>
        <begin position="152"/>
        <end position="206"/>
    </location>
</feature>
<feature type="compositionally biased region" description="Polar residues" evidence="1">
    <location>
        <begin position="1"/>
        <end position="17"/>
    </location>
</feature>